<dbReference type="PANTHER" id="PTHR42923">
    <property type="entry name" value="PROTOPORPHYRINOGEN OXIDASE"/>
    <property type="match status" value="1"/>
</dbReference>
<keyword evidence="1" id="KW-0472">Membrane</keyword>
<protein>
    <recommendedName>
        <fullName evidence="4">Amine oxidase domain-containing protein</fullName>
    </recommendedName>
</protein>
<dbReference type="InterPro" id="IPR036188">
    <property type="entry name" value="FAD/NAD-bd_sf"/>
</dbReference>
<keyword evidence="1" id="KW-1133">Transmembrane helix</keyword>
<organism evidence="2 3">
    <name type="scientific">Pestalotiopsis fici (strain W106-1 / CGMCC3.15140)</name>
    <dbReference type="NCBI Taxonomy" id="1229662"/>
    <lineage>
        <taxon>Eukaryota</taxon>
        <taxon>Fungi</taxon>
        <taxon>Dikarya</taxon>
        <taxon>Ascomycota</taxon>
        <taxon>Pezizomycotina</taxon>
        <taxon>Sordariomycetes</taxon>
        <taxon>Xylariomycetidae</taxon>
        <taxon>Amphisphaeriales</taxon>
        <taxon>Sporocadaceae</taxon>
        <taxon>Pestalotiopsis</taxon>
    </lineage>
</organism>
<sequence>MGPRPSNSQTPVAVVGTGLAGLVTAYLLHNDPLQRFHVTLFEKQDQISLSAASVTLEDSHGRRDIVDVPVRAFAPGYYRNLKAMFDFFRVPYEAQKFLYAFSSTSPRKGDTPPYYIHSSNLHRWPSRPEGTSFFSMLGQIVYLGLCLLWLTLCCALVTPQRDESLEAYLQRTRIPEGFTKHYLLPLISSVATCSHQELLRFPAQDFVTYRNQILGSQHFCLANGIQDVQQKLIAGIDVRLATEVGKVTPTDGQVRLHWRTRGKDGTEKSGSRDFANVVIATSPDVVGWLVPHLGDIMAKMPTTQVKTCVLQPTGARAKLSVVKNVSNVPEIRTERRANRAVTGTHLIALKTHTESPAWTEAHQLSPSGACVAVNAPDEEDRSTAVLARSQFVRTLRTVESRGLTNRLFGEMVQKMGEPVEPGWTNGTDGIWLAGSWCWDGMVLLEGCVVSAARIATQLGVEIPW</sequence>
<dbReference type="GeneID" id="19271819"/>
<keyword evidence="1" id="KW-0812">Transmembrane</keyword>
<dbReference type="eggNOG" id="ENOG502RZ2M">
    <property type="taxonomic scope" value="Eukaryota"/>
</dbReference>
<dbReference type="HOGENOM" id="CLU_028123_3_1_1"/>
<dbReference type="GO" id="GO:0016491">
    <property type="term" value="F:oxidoreductase activity"/>
    <property type="evidence" value="ECO:0007669"/>
    <property type="project" value="TreeGrafter"/>
</dbReference>
<dbReference type="OrthoDB" id="5977668at2759"/>
<name>W3X708_PESFW</name>
<dbReference type="InParanoid" id="W3X708"/>
<dbReference type="PANTHER" id="PTHR42923:SF42">
    <property type="entry name" value="AMINE OXIDASE DOMAIN-CONTAINING PROTEIN"/>
    <property type="match status" value="1"/>
</dbReference>
<reference evidence="3" key="1">
    <citation type="journal article" date="2015" name="BMC Genomics">
        <title>Genomic and transcriptomic analysis of the endophytic fungus Pestalotiopsis fici reveals its lifestyle and high potential for synthesis of natural products.</title>
        <authorList>
            <person name="Wang X."/>
            <person name="Zhang X."/>
            <person name="Liu L."/>
            <person name="Xiang M."/>
            <person name="Wang W."/>
            <person name="Sun X."/>
            <person name="Che Y."/>
            <person name="Guo L."/>
            <person name="Liu G."/>
            <person name="Guo L."/>
            <person name="Wang C."/>
            <person name="Yin W.B."/>
            <person name="Stadler M."/>
            <person name="Zhang X."/>
            <person name="Liu X."/>
        </authorList>
    </citation>
    <scope>NUCLEOTIDE SEQUENCE [LARGE SCALE GENOMIC DNA]</scope>
    <source>
        <strain evidence="3">W106-1 / CGMCC3.15140</strain>
    </source>
</reference>
<evidence type="ECO:0000313" key="3">
    <source>
        <dbReference type="Proteomes" id="UP000030651"/>
    </source>
</evidence>
<evidence type="ECO:0000313" key="2">
    <source>
        <dbReference type="EMBL" id="ETS81804.1"/>
    </source>
</evidence>
<dbReference type="Proteomes" id="UP000030651">
    <property type="component" value="Unassembled WGS sequence"/>
</dbReference>
<dbReference type="Pfam" id="PF13450">
    <property type="entry name" value="NAD_binding_8"/>
    <property type="match status" value="1"/>
</dbReference>
<keyword evidence="3" id="KW-1185">Reference proteome</keyword>
<gene>
    <name evidence="2" type="ORF">PFICI_06806</name>
</gene>
<feature type="transmembrane region" description="Helical" evidence="1">
    <location>
        <begin position="133"/>
        <end position="152"/>
    </location>
</feature>
<evidence type="ECO:0000256" key="1">
    <source>
        <dbReference type="SAM" id="Phobius"/>
    </source>
</evidence>
<dbReference type="EMBL" id="KI912112">
    <property type="protein sequence ID" value="ETS81804.1"/>
    <property type="molecule type" value="Genomic_DNA"/>
</dbReference>
<dbReference type="OMA" id="CFFVAPK"/>
<dbReference type="AlphaFoldDB" id="W3X708"/>
<dbReference type="InterPro" id="IPR050464">
    <property type="entry name" value="Zeta_carotene_desat/Oxidored"/>
</dbReference>
<dbReference type="Gene3D" id="3.50.50.60">
    <property type="entry name" value="FAD/NAD(P)-binding domain"/>
    <property type="match status" value="1"/>
</dbReference>
<dbReference type="KEGG" id="pfy:PFICI_06806"/>
<accession>W3X708</accession>
<proteinExistence type="predicted"/>
<evidence type="ECO:0008006" key="4">
    <source>
        <dbReference type="Google" id="ProtNLM"/>
    </source>
</evidence>
<feature type="transmembrane region" description="Helical" evidence="1">
    <location>
        <begin position="12"/>
        <end position="28"/>
    </location>
</feature>
<dbReference type="STRING" id="1229662.W3X708"/>
<dbReference type="SUPFAM" id="SSF51905">
    <property type="entry name" value="FAD/NAD(P)-binding domain"/>
    <property type="match status" value="1"/>
</dbReference>
<dbReference type="RefSeq" id="XP_007833578.1">
    <property type="nucleotide sequence ID" value="XM_007835387.1"/>
</dbReference>